<gene>
    <name evidence="3" type="ORF">JQX11_15610</name>
</gene>
<evidence type="ECO:0000313" key="4">
    <source>
        <dbReference type="Proteomes" id="UP001518872"/>
    </source>
</evidence>
<evidence type="ECO:0000256" key="1">
    <source>
        <dbReference type="SAM" id="MobiDB-lite"/>
    </source>
</evidence>
<dbReference type="PROSITE" id="PS51257">
    <property type="entry name" value="PROKAR_LIPOPROTEIN"/>
    <property type="match status" value="1"/>
</dbReference>
<keyword evidence="4" id="KW-1185">Reference proteome</keyword>
<feature type="chain" id="PRO_5046816675" description="Lipoprotein" evidence="2">
    <location>
        <begin position="22"/>
        <end position="233"/>
    </location>
</feature>
<evidence type="ECO:0008006" key="5">
    <source>
        <dbReference type="Google" id="ProtNLM"/>
    </source>
</evidence>
<evidence type="ECO:0000313" key="3">
    <source>
        <dbReference type="EMBL" id="MBM7077751.1"/>
    </source>
</evidence>
<keyword evidence="2" id="KW-0732">Signal</keyword>
<dbReference type="Proteomes" id="UP001518872">
    <property type="component" value="Unassembled WGS sequence"/>
</dbReference>
<dbReference type="CDD" id="cd00161">
    <property type="entry name" value="beta-trefoil_Ricin-like"/>
    <property type="match status" value="1"/>
</dbReference>
<proteinExistence type="predicted"/>
<comment type="caution">
    <text evidence="3">The sequence shown here is derived from an EMBL/GenBank/DDBJ whole genome shotgun (WGS) entry which is preliminary data.</text>
</comment>
<feature type="signal peptide" evidence="2">
    <location>
        <begin position="1"/>
        <end position="21"/>
    </location>
</feature>
<name>A0ABS2ITW1_9ACTN</name>
<reference evidence="3 4" key="1">
    <citation type="submission" date="2021-02" db="EMBL/GenBank/DDBJ databases">
        <authorList>
            <person name="Ra J.-S."/>
        </authorList>
    </citation>
    <scope>NUCLEOTIDE SEQUENCE [LARGE SCALE GENOMIC DNA]</scope>
    <source>
        <strain evidence="3 4">MMS20-R1-14</strain>
    </source>
</reference>
<protein>
    <recommendedName>
        <fullName evidence="5">Lipoprotein</fullName>
    </recommendedName>
</protein>
<evidence type="ECO:0000256" key="2">
    <source>
        <dbReference type="SAM" id="SignalP"/>
    </source>
</evidence>
<organism evidence="3 4">
    <name type="scientific">Micromonospora humida</name>
    <dbReference type="NCBI Taxonomy" id="2809018"/>
    <lineage>
        <taxon>Bacteria</taxon>
        <taxon>Bacillati</taxon>
        <taxon>Actinomycetota</taxon>
        <taxon>Actinomycetes</taxon>
        <taxon>Micromonosporales</taxon>
        <taxon>Micromonosporaceae</taxon>
        <taxon>Micromonospora</taxon>
    </lineage>
</organism>
<sequence length="233" mass="23259">MSKLKWVTGVAVLACSGALVACGDGGTPAADGSATATPSGSATPSTAVTPTATTAPDPTAPPTSASPSRPAGKPSATAGAGGVLSGRREVTIVRVQATESGVALDGGTLVEVDDDSGRQLFVPTPVGGGKYLIKAYGRRDGHPANDDPACWQVVNPGDGTPLTVEGTACDKRKPTQLFSIVSKGKGAYAISNDSAFLQFSPSRGLILEELGDAPLRSTFKLVDNGPARTPAGG</sequence>
<feature type="region of interest" description="Disordered" evidence="1">
    <location>
        <begin position="28"/>
        <end position="83"/>
    </location>
</feature>
<accession>A0ABS2ITW1</accession>
<dbReference type="RefSeq" id="WP_204925690.1">
    <property type="nucleotide sequence ID" value="NZ_JAFEUC010000007.1"/>
</dbReference>
<dbReference type="EMBL" id="JAFEUC010000007">
    <property type="protein sequence ID" value="MBM7077751.1"/>
    <property type="molecule type" value="Genomic_DNA"/>
</dbReference>
<feature type="compositionally biased region" description="Low complexity" evidence="1">
    <location>
        <begin position="28"/>
        <end position="72"/>
    </location>
</feature>